<dbReference type="Pfam" id="PF13458">
    <property type="entry name" value="Peripla_BP_6"/>
    <property type="match status" value="1"/>
</dbReference>
<dbReference type="CDD" id="cd06340">
    <property type="entry name" value="PBP1_ABC_ligand_binding-like"/>
    <property type="match status" value="1"/>
</dbReference>
<keyword evidence="2" id="KW-0732">Signal</keyword>
<dbReference type="InterPro" id="IPR051010">
    <property type="entry name" value="BCAA_transport"/>
</dbReference>
<dbReference type="PANTHER" id="PTHR30483:SF37">
    <property type="entry name" value="ABC TRANSPORTER SUBSTRATE-BINDING PROTEIN"/>
    <property type="match status" value="1"/>
</dbReference>
<dbReference type="InterPro" id="IPR028081">
    <property type="entry name" value="Leu-bd"/>
</dbReference>
<evidence type="ECO:0000256" key="2">
    <source>
        <dbReference type="ARBA" id="ARBA00022729"/>
    </source>
</evidence>
<evidence type="ECO:0000259" key="3">
    <source>
        <dbReference type="Pfam" id="PF13458"/>
    </source>
</evidence>
<dbReference type="AlphaFoldDB" id="A0A7I8DAM9"/>
<reference evidence="4 5" key="1">
    <citation type="submission" date="2020-08" db="EMBL/GenBank/DDBJ databases">
        <title>Complete Genome Sequence of Effusibacillus dendaii Strain skT53, Isolated from Farmland soil.</title>
        <authorList>
            <person name="Konishi T."/>
            <person name="Kawasaki H."/>
        </authorList>
    </citation>
    <scope>NUCLEOTIDE SEQUENCE [LARGE SCALE GENOMIC DNA]</scope>
    <source>
        <strain evidence="5">skT53</strain>
    </source>
</reference>
<protein>
    <submittedName>
        <fullName evidence="4">ABC transporter substrate-binding protein</fullName>
    </submittedName>
</protein>
<dbReference type="EMBL" id="AP023366">
    <property type="protein sequence ID" value="BCJ85580.1"/>
    <property type="molecule type" value="Genomic_DNA"/>
</dbReference>
<dbReference type="Gene3D" id="3.40.50.2300">
    <property type="match status" value="2"/>
</dbReference>
<dbReference type="SUPFAM" id="SSF53822">
    <property type="entry name" value="Periplasmic binding protein-like I"/>
    <property type="match status" value="1"/>
</dbReference>
<feature type="domain" description="Leucine-binding protein" evidence="3">
    <location>
        <begin position="2"/>
        <end position="319"/>
    </location>
</feature>
<dbReference type="KEGG" id="eff:skT53_05650"/>
<name>A0A7I8DAM9_9BACL</name>
<evidence type="ECO:0000313" key="4">
    <source>
        <dbReference type="EMBL" id="BCJ85580.1"/>
    </source>
</evidence>
<accession>A0A7I8DAM9</accession>
<dbReference type="InterPro" id="IPR028082">
    <property type="entry name" value="Peripla_BP_I"/>
</dbReference>
<dbReference type="PANTHER" id="PTHR30483">
    <property type="entry name" value="LEUCINE-SPECIFIC-BINDING PROTEIN"/>
    <property type="match status" value="1"/>
</dbReference>
<comment type="similarity">
    <text evidence="1">Belongs to the leucine-binding protein family.</text>
</comment>
<dbReference type="RefSeq" id="WP_200759684.1">
    <property type="nucleotide sequence ID" value="NZ_AP023366.1"/>
</dbReference>
<sequence length="383" mass="41822">MQIGALFPLSGAAALLGDESFRGVELAVKLRNKNGGVAGGKQVELVKTDAPDANAAQAEANRLITQKGLTLILGSYSSAISFAATEVTERNGVLFWEMGAISDPITERGYKYVFRTNPAASDFAKVQIQYIKEVVAPKLGKSPTDVRIGIVHEDSLYGTTVADFIRKMTNEEKMQLVTAQPYNMKSVDLSSVVLNVKQAKPDVLIAVSYLNDAILFWRQAKELGLDVPVFIGTGGGHTMSDLQKALGKDANGIIDVDFPQYEINKTYTPGLDQFVKLYKETYNEEPRSGHSLANFMGTNVLLDLIDKVGGIDPDKIKKVALDYKLEPGKSATGWGVDFDPVKGQNKLGKPYVHQWIDGKLVTVWPKGAAVQEAQLPMPKWSER</sequence>
<dbReference type="Proteomes" id="UP000593802">
    <property type="component" value="Chromosome"/>
</dbReference>
<gene>
    <name evidence="4" type="ORF">skT53_05650</name>
</gene>
<organism evidence="4 5">
    <name type="scientific">Effusibacillus dendaii</name>
    <dbReference type="NCBI Taxonomy" id="2743772"/>
    <lineage>
        <taxon>Bacteria</taxon>
        <taxon>Bacillati</taxon>
        <taxon>Bacillota</taxon>
        <taxon>Bacilli</taxon>
        <taxon>Bacillales</taxon>
        <taxon>Alicyclobacillaceae</taxon>
        <taxon>Effusibacillus</taxon>
    </lineage>
</organism>
<evidence type="ECO:0000313" key="5">
    <source>
        <dbReference type="Proteomes" id="UP000593802"/>
    </source>
</evidence>
<keyword evidence="5" id="KW-1185">Reference proteome</keyword>
<proteinExistence type="inferred from homology"/>
<evidence type="ECO:0000256" key="1">
    <source>
        <dbReference type="ARBA" id="ARBA00010062"/>
    </source>
</evidence>